<accession>A0A165BW74</accession>
<reference evidence="1 2" key="1">
    <citation type="journal article" date="2016" name="Mol. Biol. Evol.">
        <title>Comparative Genomics of Early-Diverging Mushroom-Forming Fungi Provides Insights into the Origins of Lignocellulose Decay Capabilities.</title>
        <authorList>
            <person name="Nagy L.G."/>
            <person name="Riley R."/>
            <person name="Tritt A."/>
            <person name="Adam C."/>
            <person name="Daum C."/>
            <person name="Floudas D."/>
            <person name="Sun H."/>
            <person name="Yadav J.S."/>
            <person name="Pangilinan J."/>
            <person name="Larsson K.H."/>
            <person name="Matsuura K."/>
            <person name="Barry K."/>
            <person name="Labutti K."/>
            <person name="Kuo R."/>
            <person name="Ohm R.A."/>
            <person name="Bhattacharya S.S."/>
            <person name="Shirouzu T."/>
            <person name="Yoshinaga Y."/>
            <person name="Martin F.M."/>
            <person name="Grigoriev I.V."/>
            <person name="Hibbett D.S."/>
        </authorList>
    </citation>
    <scope>NUCLEOTIDE SEQUENCE [LARGE SCALE GENOMIC DNA]</scope>
    <source>
        <strain evidence="1 2">93-53</strain>
    </source>
</reference>
<dbReference type="STRING" id="1314785.A0A165BW74"/>
<sequence>MLYIFSSPPFYTKYVKLPSEHDPTPSEIHNNPRFWSFFKDELGAIDGTHINCSPFAEERANSQN</sequence>
<keyword evidence="2" id="KW-1185">Reference proteome</keyword>
<gene>
    <name evidence="1" type="ORF">LAESUDRAFT_663285</name>
</gene>
<evidence type="ECO:0000313" key="2">
    <source>
        <dbReference type="Proteomes" id="UP000076871"/>
    </source>
</evidence>
<dbReference type="GeneID" id="63822080"/>
<evidence type="ECO:0000313" key="1">
    <source>
        <dbReference type="EMBL" id="KZT01762.1"/>
    </source>
</evidence>
<dbReference type="OrthoDB" id="1681765at2759"/>
<dbReference type="InParanoid" id="A0A165BW74"/>
<dbReference type="AlphaFoldDB" id="A0A165BW74"/>
<evidence type="ECO:0008006" key="3">
    <source>
        <dbReference type="Google" id="ProtNLM"/>
    </source>
</evidence>
<organism evidence="1 2">
    <name type="scientific">Laetiporus sulphureus 93-53</name>
    <dbReference type="NCBI Taxonomy" id="1314785"/>
    <lineage>
        <taxon>Eukaryota</taxon>
        <taxon>Fungi</taxon>
        <taxon>Dikarya</taxon>
        <taxon>Basidiomycota</taxon>
        <taxon>Agaricomycotina</taxon>
        <taxon>Agaricomycetes</taxon>
        <taxon>Polyporales</taxon>
        <taxon>Laetiporus</taxon>
    </lineage>
</organism>
<protein>
    <recommendedName>
        <fullName evidence="3">DDE Tnp4 domain-containing protein</fullName>
    </recommendedName>
</protein>
<dbReference type="RefSeq" id="XP_040759502.1">
    <property type="nucleotide sequence ID" value="XM_040905050.1"/>
</dbReference>
<dbReference type="Proteomes" id="UP000076871">
    <property type="component" value="Unassembled WGS sequence"/>
</dbReference>
<proteinExistence type="predicted"/>
<dbReference type="EMBL" id="KV427660">
    <property type="protein sequence ID" value="KZT01762.1"/>
    <property type="molecule type" value="Genomic_DNA"/>
</dbReference>
<name>A0A165BW74_9APHY</name>